<keyword evidence="2" id="KW-1185">Reference proteome</keyword>
<dbReference type="AlphaFoldDB" id="A0A918B7B9"/>
<proteinExistence type="predicted"/>
<name>A0A918B7B9_9ACTN</name>
<evidence type="ECO:0000313" key="2">
    <source>
        <dbReference type="Proteomes" id="UP000620156"/>
    </source>
</evidence>
<dbReference type="EMBL" id="BMQK01000001">
    <property type="protein sequence ID" value="GGQ40815.1"/>
    <property type="molecule type" value="Genomic_DNA"/>
</dbReference>
<dbReference type="Proteomes" id="UP000620156">
    <property type="component" value="Unassembled WGS sequence"/>
</dbReference>
<dbReference type="RefSeq" id="WP_189214992.1">
    <property type="nucleotide sequence ID" value="NZ_BMQK01000001.1"/>
</dbReference>
<protein>
    <recommendedName>
        <fullName evidence="3">DUF397 domain-containing protein</fullName>
    </recommendedName>
</protein>
<accession>A0A918B7B9</accession>
<comment type="caution">
    <text evidence="1">The sequence shown here is derived from an EMBL/GenBank/DDBJ whole genome shotgun (WGS) entry which is preliminary data.</text>
</comment>
<evidence type="ECO:0000313" key="1">
    <source>
        <dbReference type="EMBL" id="GGQ40815.1"/>
    </source>
</evidence>
<reference evidence="1" key="1">
    <citation type="journal article" date="2014" name="Int. J. Syst. Evol. Microbiol.">
        <title>Complete genome sequence of Corynebacterium casei LMG S-19264T (=DSM 44701T), isolated from a smear-ripened cheese.</title>
        <authorList>
            <consortium name="US DOE Joint Genome Institute (JGI-PGF)"/>
            <person name="Walter F."/>
            <person name="Albersmeier A."/>
            <person name="Kalinowski J."/>
            <person name="Ruckert C."/>
        </authorList>
    </citation>
    <scope>NUCLEOTIDE SEQUENCE</scope>
    <source>
        <strain evidence="1">JCM 3131</strain>
    </source>
</reference>
<organism evidence="1 2">
    <name type="scientific">Streptomyces ruber</name>
    <dbReference type="NCBI Taxonomy" id="83378"/>
    <lineage>
        <taxon>Bacteria</taxon>
        <taxon>Bacillati</taxon>
        <taxon>Actinomycetota</taxon>
        <taxon>Actinomycetes</taxon>
        <taxon>Kitasatosporales</taxon>
        <taxon>Streptomycetaceae</taxon>
        <taxon>Streptomyces</taxon>
    </lineage>
</organism>
<reference evidence="1" key="2">
    <citation type="submission" date="2020-09" db="EMBL/GenBank/DDBJ databases">
        <authorList>
            <person name="Sun Q."/>
            <person name="Ohkuma M."/>
        </authorList>
    </citation>
    <scope>NUCLEOTIDE SEQUENCE</scope>
    <source>
        <strain evidence="1">JCM 3131</strain>
    </source>
</reference>
<evidence type="ECO:0008006" key="3">
    <source>
        <dbReference type="Google" id="ProtNLM"/>
    </source>
</evidence>
<sequence length="75" mass="8192">MTAPVHSTHPVNHHTITWEEPFCGEGASCFRLGTDPHGNAYIAIAGAEHTYLTDTREALRTLILDIKAGKADHLL</sequence>
<gene>
    <name evidence="1" type="ORF">GCM10010145_06090</name>
</gene>